<dbReference type="HAMAP" id="MF_01241">
    <property type="entry name" value="GlcN6P_deamin"/>
    <property type="match status" value="1"/>
</dbReference>
<gene>
    <name evidence="3" type="primary">nagB</name>
    <name evidence="5" type="ORF">JOC58_001755</name>
</gene>
<dbReference type="InterPro" id="IPR006148">
    <property type="entry name" value="Glc/Gal-6P_isomerase"/>
</dbReference>
<dbReference type="CDD" id="cd01399">
    <property type="entry name" value="GlcN6P_deaminase"/>
    <property type="match status" value="1"/>
</dbReference>
<sequence length="243" mass="26861">MVNLVKVGNEKDFGKVAAYIVSSLVQTSPRCVLGLATGGTPVGLYKELIEIYNQGVITFEKVKTYNLDEYVGLPSDHPASYRTFMNQHLFNHIDILPENTHVPNGQADDLDQECKRYDEMLSEAVIDLQVLGIGHNGHIGFNEPDDQLTPGTHVVELLPQTREANARYFNSIDEVPQRAITMGVGTIMKARQILLMVRGADKAEIIHRALTGPITTLCPASLLQLHPNVTVLMDAEAGRLFQQ</sequence>
<dbReference type="Pfam" id="PF01182">
    <property type="entry name" value="Glucosamine_iso"/>
    <property type="match status" value="1"/>
</dbReference>
<dbReference type="Gene3D" id="3.40.50.1360">
    <property type="match status" value="1"/>
</dbReference>
<evidence type="ECO:0000313" key="5">
    <source>
        <dbReference type="EMBL" id="MDR6243862.1"/>
    </source>
</evidence>
<dbReference type="NCBIfam" id="TIGR00502">
    <property type="entry name" value="nagB"/>
    <property type="match status" value="1"/>
</dbReference>
<protein>
    <recommendedName>
        <fullName evidence="3">Glucosamine-6-phosphate deaminase</fullName>
        <ecNumber evidence="3">3.5.99.6</ecNumber>
    </recommendedName>
    <alternativeName>
        <fullName evidence="3">GlcN6P deaminase</fullName>
        <shortName evidence="3">GNPDA</shortName>
    </alternativeName>
    <alternativeName>
        <fullName evidence="3">Glucosamine-6-phosphate isomerase</fullName>
    </alternativeName>
</protein>
<keyword evidence="2 3" id="KW-0119">Carbohydrate metabolism</keyword>
<name>A0ABU1IYU0_9BACL</name>
<feature type="domain" description="Glucosamine/galactosamine-6-phosphate isomerase" evidence="4">
    <location>
        <begin position="21"/>
        <end position="225"/>
    </location>
</feature>
<comment type="caution">
    <text evidence="5">The sequence shown here is derived from an EMBL/GenBank/DDBJ whole genome shotgun (WGS) entry which is preliminary data.</text>
</comment>
<organism evidence="5 6">
    <name type="scientific">Paenibacillus hunanensis</name>
    <dbReference type="NCBI Taxonomy" id="539262"/>
    <lineage>
        <taxon>Bacteria</taxon>
        <taxon>Bacillati</taxon>
        <taxon>Bacillota</taxon>
        <taxon>Bacilli</taxon>
        <taxon>Bacillales</taxon>
        <taxon>Paenibacillaceae</taxon>
        <taxon>Paenibacillus</taxon>
    </lineage>
</organism>
<feature type="active site" description="Proton acceptor; for ring-opening step" evidence="3">
    <location>
        <position position="138"/>
    </location>
</feature>
<evidence type="ECO:0000256" key="1">
    <source>
        <dbReference type="ARBA" id="ARBA00022801"/>
    </source>
</evidence>
<comment type="catalytic activity">
    <reaction evidence="3">
        <text>alpha-D-glucosamine 6-phosphate + H2O = beta-D-fructose 6-phosphate + NH4(+)</text>
        <dbReference type="Rhea" id="RHEA:12172"/>
        <dbReference type="ChEBI" id="CHEBI:15377"/>
        <dbReference type="ChEBI" id="CHEBI:28938"/>
        <dbReference type="ChEBI" id="CHEBI:57634"/>
        <dbReference type="ChEBI" id="CHEBI:75989"/>
        <dbReference type="EC" id="3.5.99.6"/>
    </reaction>
</comment>
<dbReference type="GO" id="GO:0004342">
    <property type="term" value="F:glucosamine-6-phosphate deaminase activity"/>
    <property type="evidence" value="ECO:0007669"/>
    <property type="project" value="UniProtKB-EC"/>
</dbReference>
<accession>A0ABU1IYU0</accession>
<evidence type="ECO:0000313" key="6">
    <source>
        <dbReference type="Proteomes" id="UP001185028"/>
    </source>
</evidence>
<proteinExistence type="inferred from homology"/>
<dbReference type="RefSeq" id="WP_188777047.1">
    <property type="nucleotide sequence ID" value="NZ_BMMB01000008.1"/>
</dbReference>
<dbReference type="InterPro" id="IPR037171">
    <property type="entry name" value="NagB/RpiA_transferase-like"/>
</dbReference>
<comment type="pathway">
    <text evidence="3">Amino-sugar metabolism; N-acetylneuraminate degradation; D-fructose 6-phosphate from N-acetylneuraminate: step 5/5.</text>
</comment>
<evidence type="ECO:0000256" key="3">
    <source>
        <dbReference type="HAMAP-Rule" id="MF_01241"/>
    </source>
</evidence>
<keyword evidence="6" id="KW-1185">Reference proteome</keyword>
<dbReference type="PANTHER" id="PTHR11280">
    <property type="entry name" value="GLUCOSAMINE-6-PHOSPHATE ISOMERASE"/>
    <property type="match status" value="1"/>
</dbReference>
<evidence type="ECO:0000259" key="4">
    <source>
        <dbReference type="Pfam" id="PF01182"/>
    </source>
</evidence>
<feature type="active site" description="For ring-opening step" evidence="3">
    <location>
        <position position="136"/>
    </location>
</feature>
<dbReference type="Proteomes" id="UP001185028">
    <property type="component" value="Unassembled WGS sequence"/>
</dbReference>
<keyword evidence="1 3" id="KW-0378">Hydrolase</keyword>
<comment type="similarity">
    <text evidence="3">Belongs to the glucosamine/galactosamine-6-phosphate isomerase family. NagB subfamily.</text>
</comment>
<feature type="active site" description="Proton acceptor; for enolization step" evidence="3">
    <location>
        <position position="68"/>
    </location>
</feature>
<comment type="function">
    <text evidence="3">Catalyzes the reversible isomerization-deamination of glucosamine 6-phosphate (GlcN6P) to form fructose 6-phosphate (Fru6P) and ammonium ion.</text>
</comment>
<dbReference type="PANTHER" id="PTHR11280:SF5">
    <property type="entry name" value="GLUCOSAMINE-6-PHOSPHATE ISOMERASE"/>
    <property type="match status" value="1"/>
</dbReference>
<dbReference type="EC" id="3.5.99.6" evidence="3"/>
<evidence type="ECO:0000256" key="2">
    <source>
        <dbReference type="ARBA" id="ARBA00023277"/>
    </source>
</evidence>
<dbReference type="SUPFAM" id="SSF100950">
    <property type="entry name" value="NagB/RpiA/CoA transferase-like"/>
    <property type="match status" value="1"/>
</dbReference>
<feature type="active site" description="For ring-opening step" evidence="3">
    <location>
        <position position="143"/>
    </location>
</feature>
<reference evidence="5 6" key="1">
    <citation type="submission" date="2023-07" db="EMBL/GenBank/DDBJ databases">
        <title>Genomic Encyclopedia of Type Strains, Phase IV (KMG-IV): sequencing the most valuable type-strain genomes for metagenomic binning, comparative biology and taxonomic classification.</title>
        <authorList>
            <person name="Goeker M."/>
        </authorList>
    </citation>
    <scope>NUCLEOTIDE SEQUENCE [LARGE SCALE GENOMIC DNA]</scope>
    <source>
        <strain evidence="5 6">DSM 22170</strain>
    </source>
</reference>
<dbReference type="InterPro" id="IPR004547">
    <property type="entry name" value="Glucosamine6P_isomerase"/>
</dbReference>
<dbReference type="EMBL" id="JAVDQH010000005">
    <property type="protein sequence ID" value="MDR6243862.1"/>
    <property type="molecule type" value="Genomic_DNA"/>
</dbReference>
<comment type="caution">
    <text evidence="3">Lacks conserved residue(s) required for the propagation of feature annotation.</text>
</comment>